<gene>
    <name evidence="2" type="ORF">PGTUg99_050174</name>
</gene>
<organism evidence="2 3">
    <name type="scientific">Puccinia graminis f. sp. tritici</name>
    <dbReference type="NCBI Taxonomy" id="56615"/>
    <lineage>
        <taxon>Eukaryota</taxon>
        <taxon>Fungi</taxon>
        <taxon>Dikarya</taxon>
        <taxon>Basidiomycota</taxon>
        <taxon>Pucciniomycotina</taxon>
        <taxon>Pucciniomycetes</taxon>
        <taxon>Pucciniales</taxon>
        <taxon>Pucciniaceae</taxon>
        <taxon>Puccinia</taxon>
    </lineage>
</organism>
<evidence type="ECO:0000313" key="3">
    <source>
        <dbReference type="Proteomes" id="UP000325313"/>
    </source>
</evidence>
<dbReference type="Proteomes" id="UP000325313">
    <property type="component" value="Unassembled WGS sequence"/>
</dbReference>
<protein>
    <submittedName>
        <fullName evidence="2">Uncharacterized protein</fullName>
    </submittedName>
</protein>
<evidence type="ECO:0000313" key="2">
    <source>
        <dbReference type="EMBL" id="KAA1128748.1"/>
    </source>
</evidence>
<dbReference type="AlphaFoldDB" id="A0A5B0RTR3"/>
<accession>A0A5B0RTR3</accession>
<dbReference type="EMBL" id="VDEP01000139">
    <property type="protein sequence ID" value="KAA1128748.1"/>
    <property type="molecule type" value="Genomic_DNA"/>
</dbReference>
<keyword evidence="1" id="KW-0472">Membrane</keyword>
<comment type="caution">
    <text evidence="2">The sequence shown here is derived from an EMBL/GenBank/DDBJ whole genome shotgun (WGS) entry which is preliminary data.</text>
</comment>
<proteinExistence type="predicted"/>
<name>A0A5B0RTR3_PUCGR</name>
<evidence type="ECO:0000256" key="1">
    <source>
        <dbReference type="SAM" id="Phobius"/>
    </source>
</evidence>
<reference evidence="2 3" key="1">
    <citation type="submission" date="2019-05" db="EMBL/GenBank/DDBJ databases">
        <title>Emergence of the Ug99 lineage of the wheat stem rust pathogen through somatic hybridization.</title>
        <authorList>
            <person name="Li F."/>
            <person name="Upadhyaya N.M."/>
            <person name="Sperschneider J."/>
            <person name="Matny O."/>
            <person name="Nguyen-Phuc H."/>
            <person name="Mago R."/>
            <person name="Raley C."/>
            <person name="Miller M.E."/>
            <person name="Silverstein K.A.T."/>
            <person name="Henningsen E."/>
            <person name="Hirsch C.D."/>
            <person name="Visser B."/>
            <person name="Pretorius Z.A."/>
            <person name="Steffenson B.J."/>
            <person name="Schwessinger B."/>
            <person name="Dodds P.N."/>
            <person name="Figueroa M."/>
        </authorList>
    </citation>
    <scope>NUCLEOTIDE SEQUENCE [LARGE SCALE GENOMIC DNA]</scope>
    <source>
        <strain evidence="2 3">Ug99</strain>
    </source>
</reference>
<sequence length="81" mass="9456">MCISHLLIYFVFLDLFITLIIIWESWIKILFFRLLVSGAMYLSCDHPCMGTTGSTYEQLHWVHIITARISMLQFSTSFCTS</sequence>
<feature type="transmembrane region" description="Helical" evidence="1">
    <location>
        <begin position="6"/>
        <end position="23"/>
    </location>
</feature>
<keyword evidence="1" id="KW-1133">Transmembrane helix</keyword>
<keyword evidence="1" id="KW-0812">Transmembrane</keyword>